<accession>A0A1C3PAX1</accession>
<evidence type="ECO:0000256" key="5">
    <source>
        <dbReference type="ARBA" id="ARBA00022989"/>
    </source>
</evidence>
<dbReference type="EMBL" id="FLUV01002149">
    <property type="protein sequence ID" value="SBW26985.1"/>
    <property type="molecule type" value="Genomic_DNA"/>
</dbReference>
<sequence>MRALSWIRGLVMRSPAAVLGGAVSVAVTVAFVASLVSFISISSADLTVRAAARVPVDWQVQVTPQGDPARVDAAVARLPDLRAQVAVDRVAVPALSATGPDGSRQTGQAQILAMPQNYAGVFSREIKPLVGSARGVLLAQQTAANLAVVPGGSITVRTADGAISALTVDGVVDLPAADSLFQVVGAPANAGATAPPDNVVLVPPDRFPALARGGTVVHQIHVGFDHTALPHDPAAATTLIRQRDNHLQIEVAGGALVGDNLQSALSGAREDALYALLLVLLLGLPGVVLAAVVAVLVVALRGERRRREVALLRLRGAGPGAVLRLIAGETALTAFLGAALGLPMAWLAIRLVLPAGSHLVPASTWTALGIGVAVAAGTQLGPAIRVMLDRRAGTVQADTSLAPRDRAPWPLRFGLDWILLAGAAVTFWLTSRGGYHVVLAPEGVATTSVNYAALLGPAMAWPGLALLVWRVSAGWFGRRTGRLSRDRPGHAPELEAASLRRRRHIVARGAAGLAVALGLAASTAVFTSTYDAQARLDVALTVGADVAVTEPPGAVVSPSASDTLSNAPGVSAVEPLQHRFAYVGPDLQDLYGVNADTIRRVAPLHDSFTPGSTVSSALGALGRTPDGVLLSAETLHDYQLRPGDPVRLRLQTGPNRLYQPVTFHVIGQIKEFPTAPKDSFIVANAAYITRVTDSDAVGSFLIGSSDPTVTAASLRSRVAPGVQVTDVRSARATVTTASGLAASDLAGLSKLELGFGVLLALACSGLALLLGASQRRRSLVLLHALGATSQQRGRFLAVEARGLLLGGVVGGAAIAAAISYLLIKVLTGIFDPPPAAPAIPVVYLVALVAGVVAAAALVVVLGGRVMGAAGPKELRDL</sequence>
<evidence type="ECO:0000256" key="6">
    <source>
        <dbReference type="ARBA" id="ARBA00023136"/>
    </source>
</evidence>
<keyword evidence="10" id="KW-1185">Reference proteome</keyword>
<feature type="transmembrane region" description="Helical" evidence="7">
    <location>
        <begin position="505"/>
        <end position="526"/>
    </location>
</feature>
<comment type="similarity">
    <text evidence="2">Belongs to the ABC-4 integral membrane protein family. LolC/E subfamily.</text>
</comment>
<evidence type="ECO:0000313" key="9">
    <source>
        <dbReference type="EMBL" id="SBW26985.1"/>
    </source>
</evidence>
<dbReference type="PANTHER" id="PTHR30489">
    <property type="entry name" value="LIPOPROTEIN-RELEASING SYSTEM TRANSMEMBRANE PROTEIN LOLE"/>
    <property type="match status" value="1"/>
</dbReference>
<evidence type="ECO:0000256" key="1">
    <source>
        <dbReference type="ARBA" id="ARBA00004651"/>
    </source>
</evidence>
<evidence type="ECO:0000256" key="2">
    <source>
        <dbReference type="ARBA" id="ARBA00005236"/>
    </source>
</evidence>
<feature type="domain" description="ABC3 transporter permease C-terminal" evidence="8">
    <location>
        <begin position="754"/>
        <end position="861"/>
    </location>
</feature>
<dbReference type="Pfam" id="PF02687">
    <property type="entry name" value="FtsX"/>
    <property type="match status" value="2"/>
</dbReference>
<dbReference type="PANTHER" id="PTHR30489:SF0">
    <property type="entry name" value="LIPOPROTEIN-RELEASING SYSTEM TRANSMEMBRANE PROTEIN LOLE"/>
    <property type="match status" value="1"/>
</dbReference>
<gene>
    <name evidence="9" type="ORF">FDG2_5114</name>
</gene>
<feature type="transmembrane region" description="Helical" evidence="7">
    <location>
        <begin position="843"/>
        <end position="865"/>
    </location>
</feature>
<feature type="domain" description="ABC3 transporter permease C-terminal" evidence="8">
    <location>
        <begin position="287"/>
        <end position="386"/>
    </location>
</feature>
<dbReference type="GO" id="GO:0098797">
    <property type="term" value="C:plasma membrane protein complex"/>
    <property type="evidence" value="ECO:0007669"/>
    <property type="project" value="TreeGrafter"/>
</dbReference>
<evidence type="ECO:0000259" key="8">
    <source>
        <dbReference type="Pfam" id="PF02687"/>
    </source>
</evidence>
<protein>
    <recommendedName>
        <fullName evidence="8">ABC3 transporter permease C-terminal domain-containing protein</fullName>
    </recommendedName>
</protein>
<keyword evidence="6 7" id="KW-0472">Membrane</keyword>
<feature type="transmembrane region" description="Helical" evidence="7">
    <location>
        <begin position="449"/>
        <end position="469"/>
    </location>
</feature>
<feature type="transmembrane region" description="Helical" evidence="7">
    <location>
        <begin position="365"/>
        <end position="388"/>
    </location>
</feature>
<organism evidence="9 10">
    <name type="scientific">Candidatus Protofrankia californiensis</name>
    <dbReference type="NCBI Taxonomy" id="1839754"/>
    <lineage>
        <taxon>Bacteria</taxon>
        <taxon>Bacillati</taxon>
        <taxon>Actinomycetota</taxon>
        <taxon>Actinomycetes</taxon>
        <taxon>Frankiales</taxon>
        <taxon>Frankiaceae</taxon>
        <taxon>Protofrankia</taxon>
    </lineage>
</organism>
<dbReference type="InterPro" id="IPR003838">
    <property type="entry name" value="ABC3_permease_C"/>
</dbReference>
<comment type="subcellular location">
    <subcellularLocation>
        <location evidence="1">Cell membrane</location>
        <topology evidence="1">Multi-pass membrane protein</topology>
    </subcellularLocation>
</comment>
<feature type="transmembrane region" description="Helical" evidence="7">
    <location>
        <begin position="409"/>
        <end position="429"/>
    </location>
</feature>
<feature type="transmembrane region" description="Helical" evidence="7">
    <location>
        <begin position="802"/>
        <end position="823"/>
    </location>
</feature>
<keyword evidence="5 7" id="KW-1133">Transmembrane helix</keyword>
<keyword evidence="3" id="KW-1003">Cell membrane</keyword>
<dbReference type="GO" id="GO:0044874">
    <property type="term" value="P:lipoprotein localization to outer membrane"/>
    <property type="evidence" value="ECO:0007669"/>
    <property type="project" value="TreeGrafter"/>
</dbReference>
<name>A0A1C3PAX1_9ACTN</name>
<evidence type="ECO:0000256" key="3">
    <source>
        <dbReference type="ARBA" id="ARBA00022475"/>
    </source>
</evidence>
<dbReference type="InterPro" id="IPR051447">
    <property type="entry name" value="Lipoprotein-release_system"/>
</dbReference>
<dbReference type="AlphaFoldDB" id="A0A1C3PAX1"/>
<evidence type="ECO:0000256" key="4">
    <source>
        <dbReference type="ARBA" id="ARBA00022692"/>
    </source>
</evidence>
<evidence type="ECO:0000313" key="10">
    <source>
        <dbReference type="Proteomes" id="UP000199013"/>
    </source>
</evidence>
<keyword evidence="4 7" id="KW-0812">Transmembrane</keyword>
<feature type="transmembrane region" description="Helical" evidence="7">
    <location>
        <begin position="753"/>
        <end position="772"/>
    </location>
</feature>
<dbReference type="Proteomes" id="UP000199013">
    <property type="component" value="Unassembled WGS sequence"/>
</dbReference>
<feature type="transmembrane region" description="Helical" evidence="7">
    <location>
        <begin position="272"/>
        <end position="300"/>
    </location>
</feature>
<proteinExistence type="inferred from homology"/>
<evidence type="ECO:0000256" key="7">
    <source>
        <dbReference type="SAM" id="Phobius"/>
    </source>
</evidence>
<reference evidence="10" key="1">
    <citation type="submission" date="2016-02" db="EMBL/GenBank/DDBJ databases">
        <authorList>
            <person name="Wibberg D."/>
        </authorList>
    </citation>
    <scope>NUCLEOTIDE SEQUENCE [LARGE SCALE GENOMIC DNA]</scope>
</reference>
<feature type="transmembrane region" description="Helical" evidence="7">
    <location>
        <begin position="321"/>
        <end position="345"/>
    </location>
</feature>